<evidence type="ECO:0000313" key="2">
    <source>
        <dbReference type="EMBL" id="KKR89172.1"/>
    </source>
</evidence>
<proteinExistence type="predicted"/>
<protein>
    <submittedName>
        <fullName evidence="2">Uncharacterized protein</fullName>
    </submittedName>
</protein>
<dbReference type="EMBL" id="LCAK01000001">
    <property type="protein sequence ID" value="KKR89172.1"/>
    <property type="molecule type" value="Genomic_DNA"/>
</dbReference>
<dbReference type="SUPFAM" id="SSF54523">
    <property type="entry name" value="Pili subunits"/>
    <property type="match status" value="1"/>
</dbReference>
<keyword evidence="1" id="KW-0812">Transmembrane</keyword>
<reference evidence="2 3" key="1">
    <citation type="journal article" date="2015" name="Nature">
        <title>rRNA introns, odd ribosomes, and small enigmatic genomes across a large radiation of phyla.</title>
        <authorList>
            <person name="Brown C.T."/>
            <person name="Hug L.A."/>
            <person name="Thomas B.C."/>
            <person name="Sharon I."/>
            <person name="Castelle C.J."/>
            <person name="Singh A."/>
            <person name="Wilkins M.J."/>
            <person name="Williams K.H."/>
            <person name="Banfield J.F."/>
        </authorList>
    </citation>
    <scope>NUCLEOTIDE SEQUENCE [LARGE SCALE GENOMIC DNA]</scope>
</reference>
<dbReference type="Gene3D" id="3.30.700.10">
    <property type="entry name" value="Glycoprotein, Type 4 Pilin"/>
    <property type="match status" value="1"/>
</dbReference>
<keyword evidence="1" id="KW-1133">Transmembrane helix</keyword>
<gene>
    <name evidence="2" type="ORF">UU38_C0001G0074</name>
</gene>
<accession>A0A0G0XNB1</accession>
<dbReference type="AlphaFoldDB" id="A0A0G0XNB1"/>
<evidence type="ECO:0000313" key="3">
    <source>
        <dbReference type="Proteomes" id="UP000033918"/>
    </source>
</evidence>
<name>A0A0G0XNB1_9BACT</name>
<organism evidence="2 3">
    <name type="scientific">Candidatus Wolfebacteria bacterium GW2011_GWB1_41_12</name>
    <dbReference type="NCBI Taxonomy" id="1619006"/>
    <lineage>
        <taxon>Bacteria</taxon>
        <taxon>Candidatus Wolfeibacteriota</taxon>
    </lineage>
</organism>
<sequence>MKQFNGEKSFTLLELLIVIGILAILSTTTVLVLNPSELLKNTRDSKRLSELNSLNSALNIYLSQGGANFGSSSIVYVSIPDTSPTCVNSNLPVLPFGWDYACSTPDNYRKTNGFGWVPVDLTSLSIGSLLSVLPVDPINIAENNLYYSYVAGGSWELTAWLESTKYLSRVSRDGGDSIAYELGTDLFLTPNRKTNFSFNDFPVVVNKAGQPGWYKNIGSGTVLLGADSEGDYLNANQFVWYEWQENIPFDSNALYKISCKIRQIQNPSSVYCGIAGIASDKTTYLNESGDNTYTSQHYFAADGIALVAGAGYDIFTGYFKGHGTPAGGRKPSSGDPGKMYPGAVYIRPIFLLNYDGNGIADVDFEILEIVE</sequence>
<keyword evidence="1" id="KW-0472">Membrane</keyword>
<dbReference type="Pfam" id="PF07963">
    <property type="entry name" value="N_methyl"/>
    <property type="match status" value="1"/>
</dbReference>
<comment type="caution">
    <text evidence="2">The sequence shown here is derived from an EMBL/GenBank/DDBJ whole genome shotgun (WGS) entry which is preliminary data.</text>
</comment>
<dbReference type="InterPro" id="IPR012902">
    <property type="entry name" value="N_methyl_site"/>
</dbReference>
<dbReference type="InterPro" id="IPR045584">
    <property type="entry name" value="Pilin-like"/>
</dbReference>
<evidence type="ECO:0000256" key="1">
    <source>
        <dbReference type="SAM" id="Phobius"/>
    </source>
</evidence>
<dbReference type="Proteomes" id="UP000033918">
    <property type="component" value="Unassembled WGS sequence"/>
</dbReference>
<feature type="transmembrane region" description="Helical" evidence="1">
    <location>
        <begin position="12"/>
        <end position="33"/>
    </location>
</feature>